<feature type="transmembrane region" description="Helical" evidence="2">
    <location>
        <begin position="256"/>
        <end position="276"/>
    </location>
</feature>
<accession>A0A7C3NGN8</accession>
<dbReference type="EMBL" id="DSTT01000005">
    <property type="protein sequence ID" value="HFK23946.1"/>
    <property type="molecule type" value="Genomic_DNA"/>
</dbReference>
<keyword evidence="2" id="KW-1133">Transmembrane helix</keyword>
<reference evidence="4" key="1">
    <citation type="journal article" date="2020" name="mSystems">
        <title>Genome- and Community-Level Interaction Insights into Carbon Utilization and Element Cycling Functions of Hydrothermarchaeota in Hydrothermal Sediment.</title>
        <authorList>
            <person name="Zhou Z."/>
            <person name="Liu Y."/>
            <person name="Xu W."/>
            <person name="Pan J."/>
            <person name="Luo Z.H."/>
            <person name="Li M."/>
        </authorList>
    </citation>
    <scope>NUCLEOTIDE SEQUENCE [LARGE SCALE GENOMIC DNA]</scope>
    <source>
        <strain evidence="4">SpSt-464</strain>
    </source>
</reference>
<evidence type="ECO:0000313" key="4">
    <source>
        <dbReference type="EMBL" id="HFK23946.1"/>
    </source>
</evidence>
<dbReference type="SUPFAM" id="SSF160246">
    <property type="entry name" value="EspE N-terminal domain-like"/>
    <property type="match status" value="1"/>
</dbReference>
<keyword evidence="2" id="KW-0472">Membrane</keyword>
<evidence type="ECO:0000256" key="1">
    <source>
        <dbReference type="SAM" id="Coils"/>
    </source>
</evidence>
<keyword evidence="1" id="KW-0175">Coiled coil</keyword>
<feature type="domain" description="PatA-like N-terminal" evidence="3">
    <location>
        <begin position="10"/>
        <end position="160"/>
    </location>
</feature>
<dbReference type="InterPro" id="IPR025497">
    <property type="entry name" value="PatA-like_N"/>
</dbReference>
<dbReference type="PANTHER" id="PTHR36304">
    <property type="entry name" value="DOMAIN GTPASE-ACTIVATING PROTEIN, PUTATIVE-RELATED-RELATED"/>
    <property type="match status" value="1"/>
</dbReference>
<feature type="coiled-coil region" evidence="1">
    <location>
        <begin position="222"/>
        <end position="249"/>
    </location>
</feature>
<organism evidence="4">
    <name type="scientific">candidate division WOR-3 bacterium</name>
    <dbReference type="NCBI Taxonomy" id="2052148"/>
    <lineage>
        <taxon>Bacteria</taxon>
        <taxon>Bacteria division WOR-3</taxon>
    </lineage>
</organism>
<dbReference type="Pfam" id="PF14332">
    <property type="entry name" value="DUF4388"/>
    <property type="match status" value="1"/>
</dbReference>
<evidence type="ECO:0000256" key="2">
    <source>
        <dbReference type="SAM" id="Phobius"/>
    </source>
</evidence>
<dbReference type="InterPro" id="IPR037257">
    <property type="entry name" value="T2SS_E_N_sf"/>
</dbReference>
<sequence>MKGELRSRDDLPNIIGFIAQTEKTGVLVLNRKNDKIEIGFIKGNVNGAVYTRGGIQELIKEYLVNSGKISIDDFKKIIEMHRETKLPLEKILIDEKYVDQEKLKEIINFKIQEIFDELFTWDNGTYEFIEDLIMYPNSIVKVSINTQALMMEGMRRMDEWPNIQTILPSTDIFFKKIDNVQIPENIGIEEKRVFDLISPEKSLGDLIRVSGLGKFLTYQSVYNLLKMNLIEKTKKIENKEEKKEVKEKSPLDLKIVMNWLILIIFAILLTGSGFFAKRFYNKIFSYPVIKYKATDQYMLENIDNILTVFFLQYKRYPENLKELVEIKWVDEKIVERFFYMKTEFGYVLKPLDE</sequence>
<keyword evidence="2" id="KW-0812">Transmembrane</keyword>
<evidence type="ECO:0000259" key="3">
    <source>
        <dbReference type="Pfam" id="PF14332"/>
    </source>
</evidence>
<dbReference type="AlphaFoldDB" id="A0A7C3NGN8"/>
<proteinExistence type="predicted"/>
<dbReference type="PANTHER" id="PTHR36304:SF4">
    <property type="entry name" value="DUF4388 DOMAIN-CONTAINING PROTEIN"/>
    <property type="match status" value="1"/>
</dbReference>
<comment type="caution">
    <text evidence="4">The sequence shown here is derived from an EMBL/GenBank/DDBJ whole genome shotgun (WGS) entry which is preliminary data.</text>
</comment>
<protein>
    <submittedName>
        <fullName evidence="4">DUF4388 domain-containing protein</fullName>
    </submittedName>
</protein>
<name>A0A7C3NGN8_UNCW3</name>
<gene>
    <name evidence="4" type="ORF">ENS15_04780</name>
</gene>